<organism evidence="1 2">
    <name type="scientific">Escherichia coli O25b:H4</name>
    <dbReference type="NCBI Taxonomy" id="941280"/>
    <lineage>
        <taxon>Bacteria</taxon>
        <taxon>Pseudomonadati</taxon>
        <taxon>Pseudomonadota</taxon>
        <taxon>Gammaproteobacteria</taxon>
        <taxon>Enterobacterales</taxon>
        <taxon>Enterobacteriaceae</taxon>
        <taxon>Escherichia</taxon>
    </lineage>
</organism>
<dbReference type="EMBL" id="CP015085">
    <property type="protein sequence ID" value="ANK04870.1"/>
    <property type="molecule type" value="Genomic_DNA"/>
</dbReference>
<evidence type="ECO:0000313" key="2">
    <source>
        <dbReference type="Proteomes" id="UP000183316"/>
    </source>
</evidence>
<dbReference type="Proteomes" id="UP000183316">
    <property type="component" value="Chromosome"/>
</dbReference>
<gene>
    <name evidence="1" type="ORF">WLH_03609</name>
</gene>
<reference evidence="1 2" key="1">
    <citation type="submission" date="2016-03" db="EMBL/GenBank/DDBJ databases">
        <title>Genome Sequence and Comparative Pathogenic Determinants of Uropathogenic Escherichia coli O25b:H4, a Clinical Isolate from Saudi Arabia.</title>
        <authorList>
            <person name="Alyamani E.A.J."/>
            <person name="Khiyami M.A."/>
            <person name="Booq R.Y."/>
            <person name="Bahwerth F.S."/>
            <person name="Vaisvil B."/>
            <person name="Schmitt D.P."/>
            <person name="Kapatral V."/>
        </authorList>
    </citation>
    <scope>NUCLEOTIDE SEQUENCE [LARGE SCALE GENOMIC DNA]</scope>
    <source>
        <strain evidence="1 2">O25b:H4</strain>
    </source>
</reference>
<proteinExistence type="predicted"/>
<protein>
    <submittedName>
        <fullName evidence="1">Uncharacterized protein</fullName>
    </submittedName>
</protein>
<dbReference type="AlphaFoldDB" id="A0A192CG32"/>
<dbReference type="PATRIC" id="fig|941280.3.peg.3581"/>
<accession>A0A192CG32</accession>
<name>A0A192CG32_ECO25</name>
<sequence length="52" mass="5788">MLKACDHTDTVAAENRENIIRNTVAINRNTRGLLSPGEVLEMHAERLNSQQG</sequence>
<evidence type="ECO:0000313" key="1">
    <source>
        <dbReference type="EMBL" id="ANK04870.1"/>
    </source>
</evidence>